<dbReference type="RefSeq" id="WP_183212952.1">
    <property type="nucleotide sequence ID" value="NZ_JACHOR010000002.1"/>
</dbReference>
<feature type="domain" description="O-methyltransferase C-terminal" evidence="5">
    <location>
        <begin position="180"/>
        <end position="350"/>
    </location>
</feature>
<dbReference type="GO" id="GO:0032259">
    <property type="term" value="P:methylation"/>
    <property type="evidence" value="ECO:0007669"/>
    <property type="project" value="UniProtKB-KW"/>
</dbReference>
<sequence length="371" mass="39521">MPDERADRATTLRDRWRDWRNGLSINPAFQRWAARFPLTRPVARRRAQALFDLTAGFVYSQIAYACVTSGLLDALAKRPHSISDLERVVDLDMAGTERLVKAAVALKLAEPAGGDVFALGVEGAALLGAPGVAAMIEHHRLLYADLADPIGLLRRGGGGGALSGYWPYAEGGEGGTSGPYSGLMSASQAMVAAQVLEAYPIRRHQRVMDVGGGDGTFLRAVAGHAPQLALALFDLPPVAERARARFAAEGLALEATGGSFFTDSLPQGADIITLVRILHDHDDDKAMILLRAIRAALEPGRTLLIAEPMAQVSGCERVGDAYFGLYLLAMGSGRPRSVAEIRKMLGVAGFTSSREVRTPLPMIASLIVARA</sequence>
<dbReference type="GO" id="GO:0008171">
    <property type="term" value="F:O-methyltransferase activity"/>
    <property type="evidence" value="ECO:0007669"/>
    <property type="project" value="InterPro"/>
</dbReference>
<dbReference type="InterPro" id="IPR016461">
    <property type="entry name" value="COMT-like"/>
</dbReference>
<evidence type="ECO:0000313" key="6">
    <source>
        <dbReference type="EMBL" id="MBB5745999.1"/>
    </source>
</evidence>
<name>A0A7W9CI73_9CAUL</name>
<dbReference type="AlphaFoldDB" id="A0A7W9CI73"/>
<evidence type="ECO:0000259" key="5">
    <source>
        <dbReference type="Pfam" id="PF00891"/>
    </source>
</evidence>
<dbReference type="InterPro" id="IPR029063">
    <property type="entry name" value="SAM-dependent_MTases_sf"/>
</dbReference>
<evidence type="ECO:0000256" key="1">
    <source>
        <dbReference type="ARBA" id="ARBA00022603"/>
    </source>
</evidence>
<dbReference type="Proteomes" id="UP000545037">
    <property type="component" value="Unassembled WGS sequence"/>
</dbReference>
<dbReference type="GO" id="GO:0043803">
    <property type="term" value="F:hydroxyneurosporene-O-methyltransferase activity"/>
    <property type="evidence" value="ECO:0007669"/>
    <property type="project" value="UniProtKB-EC"/>
</dbReference>
<evidence type="ECO:0000256" key="4">
    <source>
        <dbReference type="PIRSR" id="PIRSR005739-1"/>
    </source>
</evidence>
<dbReference type="PANTHER" id="PTHR43712">
    <property type="entry name" value="PUTATIVE (AFU_ORTHOLOGUE AFUA_4G14580)-RELATED"/>
    <property type="match status" value="1"/>
</dbReference>
<keyword evidence="2 6" id="KW-0808">Transferase</keyword>
<dbReference type="SUPFAM" id="SSF46785">
    <property type="entry name" value="Winged helix' DNA-binding domain"/>
    <property type="match status" value="1"/>
</dbReference>
<evidence type="ECO:0000256" key="2">
    <source>
        <dbReference type="ARBA" id="ARBA00022679"/>
    </source>
</evidence>
<reference evidence="6 7" key="1">
    <citation type="submission" date="2020-08" db="EMBL/GenBank/DDBJ databases">
        <title>Genomic Encyclopedia of Type Strains, Phase IV (KMG-IV): sequencing the most valuable type-strain genomes for metagenomic binning, comparative biology and taxonomic classification.</title>
        <authorList>
            <person name="Goeker M."/>
        </authorList>
    </citation>
    <scope>NUCLEOTIDE SEQUENCE [LARGE SCALE GENOMIC DNA]</scope>
    <source>
        <strain evidence="6 7">DSM 4737</strain>
    </source>
</reference>
<dbReference type="InterPro" id="IPR001077">
    <property type="entry name" value="COMT_C"/>
</dbReference>
<protein>
    <submittedName>
        <fullName evidence="6">Demethylspheroidene O-methyltransferase</fullName>
        <ecNumber evidence="6">2.1.1.210</ecNumber>
    </submittedName>
</protein>
<proteinExistence type="predicted"/>
<keyword evidence="1 6" id="KW-0489">Methyltransferase</keyword>
<keyword evidence="3" id="KW-0949">S-adenosyl-L-methionine</keyword>
<dbReference type="Gene3D" id="3.40.50.150">
    <property type="entry name" value="Vaccinia Virus protein VP39"/>
    <property type="match status" value="1"/>
</dbReference>
<dbReference type="PROSITE" id="PS51683">
    <property type="entry name" value="SAM_OMT_II"/>
    <property type="match status" value="1"/>
</dbReference>
<keyword evidence="7" id="KW-1185">Reference proteome</keyword>
<dbReference type="Gene3D" id="1.10.287.1350">
    <property type="match status" value="1"/>
</dbReference>
<dbReference type="Gene3D" id="1.10.10.10">
    <property type="entry name" value="Winged helix-like DNA-binding domain superfamily/Winged helix DNA-binding domain"/>
    <property type="match status" value="1"/>
</dbReference>
<organism evidence="6 7">
    <name type="scientific">Brevundimonas variabilis</name>
    <dbReference type="NCBI Taxonomy" id="74312"/>
    <lineage>
        <taxon>Bacteria</taxon>
        <taxon>Pseudomonadati</taxon>
        <taxon>Pseudomonadota</taxon>
        <taxon>Alphaproteobacteria</taxon>
        <taxon>Caulobacterales</taxon>
        <taxon>Caulobacteraceae</taxon>
        <taxon>Brevundimonas</taxon>
    </lineage>
</organism>
<dbReference type="InterPro" id="IPR036390">
    <property type="entry name" value="WH_DNA-bd_sf"/>
</dbReference>
<dbReference type="SUPFAM" id="SSF53335">
    <property type="entry name" value="S-adenosyl-L-methionine-dependent methyltransferases"/>
    <property type="match status" value="1"/>
</dbReference>
<dbReference type="EC" id="2.1.1.210" evidence="6"/>
<evidence type="ECO:0000256" key="3">
    <source>
        <dbReference type="ARBA" id="ARBA00022691"/>
    </source>
</evidence>
<comment type="caution">
    <text evidence="6">The sequence shown here is derived from an EMBL/GenBank/DDBJ whole genome shotgun (WGS) entry which is preliminary data.</text>
</comment>
<feature type="active site" description="Proton acceptor" evidence="4">
    <location>
        <position position="279"/>
    </location>
</feature>
<evidence type="ECO:0000313" key="7">
    <source>
        <dbReference type="Proteomes" id="UP000545037"/>
    </source>
</evidence>
<accession>A0A7W9CI73</accession>
<gene>
    <name evidence="6" type="ORF">GGR13_001583</name>
</gene>
<dbReference type="InterPro" id="IPR036388">
    <property type="entry name" value="WH-like_DNA-bd_sf"/>
</dbReference>
<dbReference type="Pfam" id="PF00891">
    <property type="entry name" value="Methyltransf_2"/>
    <property type="match status" value="1"/>
</dbReference>
<dbReference type="EMBL" id="JACHOR010000002">
    <property type="protein sequence ID" value="MBB5745999.1"/>
    <property type="molecule type" value="Genomic_DNA"/>
</dbReference>
<dbReference type="PANTHER" id="PTHR43712:SF2">
    <property type="entry name" value="O-METHYLTRANSFERASE CICE"/>
    <property type="match status" value="1"/>
</dbReference>